<name>A0AAV0ANQ2_PHAPC</name>
<proteinExistence type="predicted"/>
<dbReference type="Proteomes" id="UP001153365">
    <property type="component" value="Unassembled WGS sequence"/>
</dbReference>
<keyword evidence="3" id="KW-1185">Reference proteome</keyword>
<feature type="region of interest" description="Disordered" evidence="1">
    <location>
        <begin position="62"/>
        <end position="88"/>
    </location>
</feature>
<accession>A0AAV0ANQ2</accession>
<gene>
    <name evidence="2" type="ORF">PPACK8108_LOCUS5270</name>
</gene>
<evidence type="ECO:0000313" key="3">
    <source>
        <dbReference type="Proteomes" id="UP001153365"/>
    </source>
</evidence>
<evidence type="ECO:0000256" key="1">
    <source>
        <dbReference type="SAM" id="MobiDB-lite"/>
    </source>
</evidence>
<dbReference type="AlphaFoldDB" id="A0AAV0ANQ2"/>
<dbReference type="EMBL" id="CALTRL010001009">
    <property type="protein sequence ID" value="CAH7670544.1"/>
    <property type="molecule type" value="Genomic_DNA"/>
</dbReference>
<sequence>MSHYIVYGNPYYGGYYYPYDNQTPYYRYAQPAYVTGQAEGLGSIFHNFEDFQPPRGYPRIYPQYQSPYDINPSRSTPQSSYMQDHARSDDDHRNLLVPENENQLQYQRQGKAVSRLWSKSPLWNSMLERQGEAVYKVLMDYEEIETDEDKILNPEVPTTSPRRSGLRYEGLLKQHPLEILILQVCSSSRPKTGPGLKIFHCQ</sequence>
<evidence type="ECO:0000313" key="2">
    <source>
        <dbReference type="EMBL" id="CAH7670544.1"/>
    </source>
</evidence>
<feature type="compositionally biased region" description="Polar residues" evidence="1">
    <location>
        <begin position="63"/>
        <end position="82"/>
    </location>
</feature>
<organism evidence="2 3">
    <name type="scientific">Phakopsora pachyrhizi</name>
    <name type="common">Asian soybean rust disease fungus</name>
    <dbReference type="NCBI Taxonomy" id="170000"/>
    <lineage>
        <taxon>Eukaryota</taxon>
        <taxon>Fungi</taxon>
        <taxon>Dikarya</taxon>
        <taxon>Basidiomycota</taxon>
        <taxon>Pucciniomycotina</taxon>
        <taxon>Pucciniomycetes</taxon>
        <taxon>Pucciniales</taxon>
        <taxon>Phakopsoraceae</taxon>
        <taxon>Phakopsora</taxon>
    </lineage>
</organism>
<protein>
    <submittedName>
        <fullName evidence="2">Uncharacterized protein</fullName>
    </submittedName>
</protein>
<reference evidence="2" key="1">
    <citation type="submission" date="2022-06" db="EMBL/GenBank/DDBJ databases">
        <authorList>
            <consortium name="SYNGENTA / RWTH Aachen University"/>
        </authorList>
    </citation>
    <scope>NUCLEOTIDE SEQUENCE</scope>
</reference>
<comment type="caution">
    <text evidence="2">The sequence shown here is derived from an EMBL/GenBank/DDBJ whole genome shotgun (WGS) entry which is preliminary data.</text>
</comment>